<name>A0ABT2A2G7_9BURK</name>
<keyword evidence="2" id="KW-0732">Signal</keyword>
<keyword evidence="1" id="KW-0472">Membrane</keyword>
<dbReference type="Proteomes" id="UP001205560">
    <property type="component" value="Unassembled WGS sequence"/>
</dbReference>
<keyword evidence="1" id="KW-0812">Transmembrane</keyword>
<feature type="transmembrane region" description="Helical" evidence="1">
    <location>
        <begin position="251"/>
        <end position="272"/>
    </location>
</feature>
<sequence>MKSLTAFVISATVSLAANATPAIKLPTGPLYLKFSGQEQIAINKASTWTDGKEINWGVFIMSTIEKGDVDIPNDEIDPNGDIFFVNGAQKSQITGMFYGIERGTPSATNPFPATKGYMDLYWRDLSVMSKTSLASTANGIRCGYSCAKGYTEGTFLARLMFDTGMDTGNALNTIVGSKVPSSKGFSGVADSYASVDMRKQGLWSKQLDSDYFHTKLGMRDLRFKNSYNYNAKWNGKTDVLGARLDDPGQAYVLPEPGALSLFGLAGLGLIAVRRRSRATGSKAGR</sequence>
<evidence type="ECO:0000256" key="1">
    <source>
        <dbReference type="SAM" id="Phobius"/>
    </source>
</evidence>
<dbReference type="EMBL" id="JANUGX010000003">
    <property type="protein sequence ID" value="MCS0588386.1"/>
    <property type="molecule type" value="Genomic_DNA"/>
</dbReference>
<organism evidence="3 4">
    <name type="scientific">Massilia norwichensis</name>
    <dbReference type="NCBI Taxonomy" id="1442366"/>
    <lineage>
        <taxon>Bacteria</taxon>
        <taxon>Pseudomonadati</taxon>
        <taxon>Pseudomonadota</taxon>
        <taxon>Betaproteobacteria</taxon>
        <taxon>Burkholderiales</taxon>
        <taxon>Oxalobacteraceae</taxon>
        <taxon>Telluria group</taxon>
        <taxon>Massilia</taxon>
    </lineage>
</organism>
<dbReference type="NCBIfam" id="TIGR02595">
    <property type="entry name" value="PEP_CTERM"/>
    <property type="match status" value="1"/>
</dbReference>
<evidence type="ECO:0000256" key="2">
    <source>
        <dbReference type="SAM" id="SignalP"/>
    </source>
</evidence>
<dbReference type="RefSeq" id="WP_258844150.1">
    <property type="nucleotide sequence ID" value="NZ_JANUGX010000003.1"/>
</dbReference>
<evidence type="ECO:0000313" key="4">
    <source>
        <dbReference type="Proteomes" id="UP001205560"/>
    </source>
</evidence>
<dbReference type="InterPro" id="IPR013424">
    <property type="entry name" value="Ice-binding_C"/>
</dbReference>
<protein>
    <submittedName>
        <fullName evidence="3">PEP-CTERM sorting domain-containing protein</fullName>
    </submittedName>
</protein>
<evidence type="ECO:0000313" key="3">
    <source>
        <dbReference type="EMBL" id="MCS0588386.1"/>
    </source>
</evidence>
<keyword evidence="4" id="KW-1185">Reference proteome</keyword>
<feature type="signal peptide" evidence="2">
    <location>
        <begin position="1"/>
        <end position="19"/>
    </location>
</feature>
<feature type="chain" id="PRO_5046585277" evidence="2">
    <location>
        <begin position="20"/>
        <end position="285"/>
    </location>
</feature>
<proteinExistence type="predicted"/>
<keyword evidence="1" id="KW-1133">Transmembrane helix</keyword>
<comment type="caution">
    <text evidence="3">The sequence shown here is derived from an EMBL/GenBank/DDBJ whole genome shotgun (WGS) entry which is preliminary data.</text>
</comment>
<gene>
    <name evidence="3" type="ORF">NX782_04125</name>
</gene>
<accession>A0ABT2A2G7</accession>
<reference evidence="3 4" key="1">
    <citation type="submission" date="2022-08" db="EMBL/GenBank/DDBJ databases">
        <title>Reclassification of Massilia species as members of the genera Telluria, Duganella, Pseudoduganella, Mokoshia gen. nov. and Zemynaea gen. nov. using orthogonal and non-orthogonal genome-based approaches.</title>
        <authorList>
            <person name="Bowman J.P."/>
        </authorList>
    </citation>
    <scope>NUCLEOTIDE SEQUENCE [LARGE SCALE GENOMIC DNA]</scope>
    <source>
        <strain evidence="3 4">LMG 28164</strain>
    </source>
</reference>